<keyword evidence="9" id="KW-1185">Reference proteome</keyword>
<dbReference type="AlphaFoldDB" id="A0A2T5PC81"/>
<reference evidence="8 9" key="1">
    <citation type="submission" date="2018-04" db="EMBL/GenBank/DDBJ databases">
        <title>Pseudomonas sp. nov., isolated from mangrove soil.</title>
        <authorList>
            <person name="Chen C."/>
        </authorList>
    </citation>
    <scope>NUCLEOTIDE SEQUENCE [LARGE SCALE GENOMIC DNA]</scope>
    <source>
        <strain evidence="8 9">TC-11</strain>
    </source>
</reference>
<dbReference type="EMBL" id="QASN01000008">
    <property type="protein sequence ID" value="PTU75287.1"/>
    <property type="molecule type" value="Genomic_DNA"/>
</dbReference>
<dbReference type="PANTHER" id="PTHR36115">
    <property type="entry name" value="PROLINE-RICH ANTIGEN HOMOLOG-RELATED"/>
    <property type="match status" value="1"/>
</dbReference>
<evidence type="ECO:0000256" key="6">
    <source>
        <dbReference type="SAM" id="Phobius"/>
    </source>
</evidence>
<evidence type="ECO:0000256" key="1">
    <source>
        <dbReference type="ARBA" id="ARBA00004651"/>
    </source>
</evidence>
<keyword evidence="4 6" id="KW-1133">Transmembrane helix</keyword>
<evidence type="ECO:0000256" key="2">
    <source>
        <dbReference type="ARBA" id="ARBA00022475"/>
    </source>
</evidence>
<keyword evidence="5 6" id="KW-0472">Membrane</keyword>
<feature type="transmembrane region" description="Helical" evidence="6">
    <location>
        <begin position="21"/>
        <end position="49"/>
    </location>
</feature>
<evidence type="ECO:0000256" key="3">
    <source>
        <dbReference type="ARBA" id="ARBA00022692"/>
    </source>
</evidence>
<evidence type="ECO:0000313" key="9">
    <source>
        <dbReference type="Proteomes" id="UP000244064"/>
    </source>
</evidence>
<comment type="caution">
    <text evidence="8">The sequence shown here is derived from an EMBL/GenBank/DDBJ whole genome shotgun (WGS) entry which is preliminary data.</text>
</comment>
<feature type="transmembrane region" description="Helical" evidence="6">
    <location>
        <begin position="115"/>
        <end position="136"/>
    </location>
</feature>
<keyword evidence="2" id="KW-1003">Cell membrane</keyword>
<evidence type="ECO:0000256" key="4">
    <source>
        <dbReference type="ARBA" id="ARBA00022989"/>
    </source>
</evidence>
<gene>
    <name evidence="8" type="ORF">DBO85_05520</name>
</gene>
<dbReference type="InterPro" id="IPR010432">
    <property type="entry name" value="RDD"/>
</dbReference>
<organism evidence="8 9">
    <name type="scientific">Pseudomonas mangrovi</name>
    <dbReference type="NCBI Taxonomy" id="2161748"/>
    <lineage>
        <taxon>Bacteria</taxon>
        <taxon>Pseudomonadati</taxon>
        <taxon>Pseudomonadota</taxon>
        <taxon>Gammaproteobacteria</taxon>
        <taxon>Pseudomonadales</taxon>
        <taxon>Pseudomonadaceae</taxon>
        <taxon>Pseudomonas</taxon>
    </lineage>
</organism>
<proteinExistence type="predicted"/>
<dbReference type="Pfam" id="PF06271">
    <property type="entry name" value="RDD"/>
    <property type="match status" value="1"/>
</dbReference>
<evidence type="ECO:0000256" key="5">
    <source>
        <dbReference type="ARBA" id="ARBA00023136"/>
    </source>
</evidence>
<feature type="transmembrane region" description="Helical" evidence="6">
    <location>
        <begin position="69"/>
        <end position="86"/>
    </location>
</feature>
<feature type="domain" description="RDD" evidence="7">
    <location>
        <begin position="15"/>
        <end position="149"/>
    </location>
</feature>
<dbReference type="InterPro" id="IPR051791">
    <property type="entry name" value="Pra-immunoreactive"/>
</dbReference>
<accession>A0A2T5PC81</accession>
<dbReference type="Proteomes" id="UP000244064">
    <property type="component" value="Unassembled WGS sequence"/>
</dbReference>
<dbReference type="PANTHER" id="PTHR36115:SF10">
    <property type="entry name" value="RDD DOMAIN-CONTAINING PROTEIN"/>
    <property type="match status" value="1"/>
</dbReference>
<protein>
    <recommendedName>
        <fullName evidence="7">RDD domain-containing protein</fullName>
    </recommendedName>
</protein>
<sequence length="163" mass="18624">MPKPLLRPQGDFPRAGLIRRFAAMFYDFLLCTALLMVVTLIYKMVQMAIFGEERLRQLSDSGALDGDPLLSSVLLLSLFGFFAYFWTRNGQTLGMQVWGLRVQNADGSAISLWQALLRFMVAIASWLCLGLGYFWVLRKGRSSWHDLYSESQIVQLPKNIHKK</sequence>
<dbReference type="GO" id="GO:0005886">
    <property type="term" value="C:plasma membrane"/>
    <property type="evidence" value="ECO:0007669"/>
    <property type="project" value="UniProtKB-SubCell"/>
</dbReference>
<name>A0A2T5PC81_9PSED</name>
<keyword evidence="3 6" id="KW-0812">Transmembrane</keyword>
<dbReference type="RefSeq" id="WP_108106064.1">
    <property type="nucleotide sequence ID" value="NZ_QASN01000008.1"/>
</dbReference>
<evidence type="ECO:0000259" key="7">
    <source>
        <dbReference type="Pfam" id="PF06271"/>
    </source>
</evidence>
<comment type="subcellular location">
    <subcellularLocation>
        <location evidence="1">Cell membrane</location>
        <topology evidence="1">Multi-pass membrane protein</topology>
    </subcellularLocation>
</comment>
<dbReference type="OrthoDB" id="9793824at2"/>
<evidence type="ECO:0000313" key="8">
    <source>
        <dbReference type="EMBL" id="PTU75287.1"/>
    </source>
</evidence>